<reference evidence="2" key="1">
    <citation type="journal article" date="2019" name="Int. J. Syst. Evol. Microbiol.">
        <title>The Global Catalogue of Microorganisms (GCM) 10K type strain sequencing project: providing services to taxonomists for standard genome sequencing and annotation.</title>
        <authorList>
            <consortium name="The Broad Institute Genomics Platform"/>
            <consortium name="The Broad Institute Genome Sequencing Center for Infectious Disease"/>
            <person name="Wu L."/>
            <person name="Ma J."/>
        </authorList>
    </citation>
    <scope>NUCLEOTIDE SEQUENCE [LARGE SCALE GENOMIC DNA]</scope>
    <source>
        <strain evidence="2">JCM 16114</strain>
    </source>
</reference>
<name>A0ABP5PSZ9_9ACTN</name>
<dbReference type="Proteomes" id="UP001499843">
    <property type="component" value="Unassembled WGS sequence"/>
</dbReference>
<evidence type="ECO:0000313" key="2">
    <source>
        <dbReference type="Proteomes" id="UP001499843"/>
    </source>
</evidence>
<gene>
    <name evidence="1" type="ORF">GCM10009850_102940</name>
</gene>
<keyword evidence="2" id="KW-1185">Reference proteome</keyword>
<comment type="caution">
    <text evidence="1">The sequence shown here is derived from an EMBL/GenBank/DDBJ whole genome shotgun (WGS) entry which is preliminary data.</text>
</comment>
<dbReference type="EMBL" id="BAAAQX010000044">
    <property type="protein sequence ID" value="GAA2214828.1"/>
    <property type="molecule type" value="Genomic_DNA"/>
</dbReference>
<keyword evidence="1" id="KW-0503">Monooxygenase</keyword>
<accession>A0ABP5PSZ9</accession>
<dbReference type="InterPro" id="IPR011008">
    <property type="entry name" value="Dimeric_a/b-barrel"/>
</dbReference>
<keyword evidence="1" id="KW-0560">Oxidoreductase</keyword>
<organism evidence="1 2">
    <name type="scientific">Nonomuraea monospora</name>
    <dbReference type="NCBI Taxonomy" id="568818"/>
    <lineage>
        <taxon>Bacteria</taxon>
        <taxon>Bacillati</taxon>
        <taxon>Actinomycetota</taxon>
        <taxon>Actinomycetes</taxon>
        <taxon>Streptosporangiales</taxon>
        <taxon>Streptosporangiaceae</taxon>
        <taxon>Nonomuraea</taxon>
    </lineage>
</organism>
<proteinExistence type="predicted"/>
<evidence type="ECO:0000313" key="1">
    <source>
        <dbReference type="EMBL" id="GAA2214828.1"/>
    </source>
</evidence>
<dbReference type="GO" id="GO:0004497">
    <property type="term" value="F:monooxygenase activity"/>
    <property type="evidence" value="ECO:0007669"/>
    <property type="project" value="UniProtKB-KW"/>
</dbReference>
<protein>
    <submittedName>
        <fullName evidence="1">Antibiotic biosynthesis monooxygenase</fullName>
    </submittedName>
</protein>
<sequence>MGGVIMRTWRGWTRTSQAAAYEEYLLETGFKGYTGTPGNRGAQFTRRDVEGGRTEFFLVSFWESWEAIRAFAGDDPARAVFYAADDEFLVDRETTVEHYEVFASAPS</sequence>
<dbReference type="SUPFAM" id="SSF54909">
    <property type="entry name" value="Dimeric alpha+beta barrel"/>
    <property type="match status" value="1"/>
</dbReference>